<dbReference type="CDD" id="cd00038">
    <property type="entry name" value="CAP_ED"/>
    <property type="match status" value="1"/>
</dbReference>
<dbReference type="GO" id="GO:0008773">
    <property type="term" value="F:[protein-PII] uridylyltransferase activity"/>
    <property type="evidence" value="ECO:0007669"/>
    <property type="project" value="InterPro"/>
</dbReference>
<dbReference type="PROSITE" id="PS50042">
    <property type="entry name" value="CNMP_BINDING_3"/>
    <property type="match status" value="1"/>
</dbReference>
<protein>
    <submittedName>
        <fullName evidence="5">CBS domain-containing protein</fullName>
    </submittedName>
</protein>
<dbReference type="Proteomes" id="UP000475249">
    <property type="component" value="Unassembled WGS sequence"/>
</dbReference>
<dbReference type="PANTHER" id="PTHR43080">
    <property type="entry name" value="CBS DOMAIN-CONTAINING PROTEIN CBSX3, MITOCHONDRIAL"/>
    <property type="match status" value="1"/>
</dbReference>
<proteinExistence type="predicted"/>
<dbReference type="Gene3D" id="3.10.580.10">
    <property type="entry name" value="CBS-domain"/>
    <property type="match status" value="1"/>
</dbReference>
<dbReference type="Pfam" id="PF00571">
    <property type="entry name" value="CBS"/>
    <property type="match status" value="2"/>
</dbReference>
<dbReference type="InterPro" id="IPR014710">
    <property type="entry name" value="RmlC-like_jellyroll"/>
</dbReference>
<name>A0A6L9EEC7_9FLAO</name>
<organism evidence="5 6">
    <name type="scientific">Poritiphilus flavus</name>
    <dbReference type="NCBI Taxonomy" id="2697053"/>
    <lineage>
        <taxon>Bacteria</taxon>
        <taxon>Pseudomonadati</taxon>
        <taxon>Bacteroidota</taxon>
        <taxon>Flavobacteriia</taxon>
        <taxon>Flavobacteriales</taxon>
        <taxon>Flavobacteriaceae</taxon>
        <taxon>Poritiphilus</taxon>
    </lineage>
</organism>
<evidence type="ECO:0000313" key="5">
    <source>
        <dbReference type="EMBL" id="NAS12942.1"/>
    </source>
</evidence>
<feature type="domain" description="CBS" evidence="4">
    <location>
        <begin position="238"/>
        <end position="297"/>
    </location>
</feature>
<feature type="domain" description="CBS" evidence="4">
    <location>
        <begin position="173"/>
        <end position="230"/>
    </location>
</feature>
<dbReference type="EMBL" id="WXYO01000006">
    <property type="protein sequence ID" value="NAS12942.1"/>
    <property type="molecule type" value="Genomic_DNA"/>
</dbReference>
<comment type="caution">
    <text evidence="5">The sequence shown here is derived from an EMBL/GenBank/DDBJ whole genome shotgun (WGS) entry which is preliminary data.</text>
</comment>
<dbReference type="InterPro" id="IPR018821">
    <property type="entry name" value="DUF294_put_nucleoTrafse_sb-bd"/>
</dbReference>
<dbReference type="InterPro" id="IPR043519">
    <property type="entry name" value="NT_sf"/>
</dbReference>
<dbReference type="InterPro" id="IPR046342">
    <property type="entry name" value="CBS_dom_sf"/>
</dbReference>
<reference evidence="5 6" key="1">
    <citation type="submission" date="2020-01" db="EMBL/GenBank/DDBJ databases">
        <title>Bacteria diversity of Porities sp.</title>
        <authorList>
            <person name="Wang G."/>
        </authorList>
    </citation>
    <scope>NUCLEOTIDE SEQUENCE [LARGE SCALE GENOMIC DNA]</scope>
    <source>
        <strain evidence="5 6">R33</strain>
    </source>
</reference>
<evidence type="ECO:0000259" key="4">
    <source>
        <dbReference type="PROSITE" id="PS51371"/>
    </source>
</evidence>
<dbReference type="Gene3D" id="3.30.460.10">
    <property type="entry name" value="Beta Polymerase, domain 2"/>
    <property type="match status" value="1"/>
</dbReference>
<dbReference type="RefSeq" id="WP_161435991.1">
    <property type="nucleotide sequence ID" value="NZ_WXYO01000006.1"/>
</dbReference>
<dbReference type="SUPFAM" id="SSF81301">
    <property type="entry name" value="Nucleotidyltransferase"/>
    <property type="match status" value="1"/>
</dbReference>
<evidence type="ECO:0000259" key="3">
    <source>
        <dbReference type="PROSITE" id="PS50042"/>
    </source>
</evidence>
<dbReference type="SUPFAM" id="SSF51206">
    <property type="entry name" value="cAMP-binding domain-like"/>
    <property type="match status" value="1"/>
</dbReference>
<dbReference type="InterPro" id="IPR051257">
    <property type="entry name" value="Diverse_CBS-Domain"/>
</dbReference>
<dbReference type="Pfam" id="PF10335">
    <property type="entry name" value="DUF294_C"/>
    <property type="match status" value="1"/>
</dbReference>
<dbReference type="SMART" id="SM00116">
    <property type="entry name" value="CBS"/>
    <property type="match status" value="2"/>
</dbReference>
<dbReference type="InterPro" id="IPR000595">
    <property type="entry name" value="cNMP-bd_dom"/>
</dbReference>
<dbReference type="InterPro" id="IPR018490">
    <property type="entry name" value="cNMP-bd_dom_sf"/>
</dbReference>
<dbReference type="SUPFAM" id="SSF54631">
    <property type="entry name" value="CBS-domain pair"/>
    <property type="match status" value="1"/>
</dbReference>
<dbReference type="CDD" id="cd05401">
    <property type="entry name" value="NT_GlnE_GlnD_like"/>
    <property type="match status" value="1"/>
</dbReference>
<evidence type="ECO:0000256" key="2">
    <source>
        <dbReference type="PROSITE-ProRule" id="PRU00703"/>
    </source>
</evidence>
<dbReference type="AlphaFoldDB" id="A0A6L9EEC7"/>
<evidence type="ECO:0000313" key="6">
    <source>
        <dbReference type="Proteomes" id="UP000475249"/>
    </source>
</evidence>
<sequence length="641" mass="72361">MQNLISERVADFLKNYPPFNEMLEKDLGSLSEEVSIIYKEKGSDIFSEGEAPHPHFYVVHKGAVSLNRKDTDEIMDICDEGDIFGLRPLMANENYKLDASAFEESILYAIPIASFRPFAQTYEEVSNFLIESFASNTRNPYAKRSSGRLLSDTKNTTTLSQGSGLLDLQAVKIKKKLVSCTPQTDAGTVARLMTRKKVGSVLVVNEDFLPLGIITDKDLRNTIVTGKLPVSATAENIMTTPVITYPEKLTVTQAQMAMMKNDIGHICLTEDGTPNTKAVGIISKHDVMLAVGNNPAVLMKEIKWAKKIKQIRSIRKSVMMLLKAYLEDNIPMSITMQVISELNDACVKQLISIALKKMPSEPPVGFSWVAMGSQGRGEQLLHTDQDNAIIFEDVEEERLPEVTNYFLELARRVTKGLRTIGYEYCPADMMASNPKWCLSLTEWKNLVSHWIINPGKDEVLLSSIFFDYNHTYGDRSLVNALADHIFDSVKKYPIFYMHLASGALQNPSPTGFFRQFLLEQDGQYKDFFDLKRRALMPLTDGARVLILSHQIKSINNTAKRYEKLAELEPNNREFFLSCSYATKALLKFRAKQGILHNDSGRFIALETLTKEEKIKLKRTFKTIKELQELISVRFKVSNILG</sequence>
<gene>
    <name evidence="5" type="ORF">GTQ38_13065</name>
</gene>
<dbReference type="PANTHER" id="PTHR43080:SF2">
    <property type="entry name" value="CBS DOMAIN-CONTAINING PROTEIN"/>
    <property type="match status" value="1"/>
</dbReference>
<dbReference type="Gene3D" id="2.60.120.10">
    <property type="entry name" value="Jelly Rolls"/>
    <property type="match status" value="1"/>
</dbReference>
<keyword evidence="1 2" id="KW-0129">CBS domain</keyword>
<dbReference type="InterPro" id="IPR005105">
    <property type="entry name" value="GlnD_Uridyltrans_N"/>
</dbReference>
<dbReference type="InterPro" id="IPR000644">
    <property type="entry name" value="CBS_dom"/>
</dbReference>
<dbReference type="PROSITE" id="PS51371">
    <property type="entry name" value="CBS"/>
    <property type="match status" value="2"/>
</dbReference>
<dbReference type="Pfam" id="PF03445">
    <property type="entry name" value="DUF294"/>
    <property type="match status" value="1"/>
</dbReference>
<feature type="domain" description="Cyclic nucleotide-binding" evidence="3">
    <location>
        <begin position="18"/>
        <end position="136"/>
    </location>
</feature>
<accession>A0A6L9EEC7</accession>
<dbReference type="Pfam" id="PF00027">
    <property type="entry name" value="cNMP_binding"/>
    <property type="match status" value="1"/>
</dbReference>
<evidence type="ECO:0000256" key="1">
    <source>
        <dbReference type="ARBA" id="ARBA00023122"/>
    </source>
</evidence>
<keyword evidence="6" id="KW-1185">Reference proteome</keyword>